<protein>
    <recommendedName>
        <fullName evidence="3">AbiEi antitoxin C-terminal domain-containing protein</fullName>
    </recommendedName>
</protein>
<sequence length="306" mass="35440">MENFSVKEIVAIHGLSSHVFQGGAEPLIWGYYLKKDELYSELLKRRVLTTRGIVKAAEGIVSNPTTRHVLKKYVSRFIEDGKLVRIRRGLYAALAPLDDPETFIPDKFLVGTKVRSEGFLGYHTALEFHGCADSPVYNTIYVCVNPSKRFDKFSFRGLHFKPILVQDTETGVIEEKYLGQQVRVSNMERTFVDSLDRVNYVGGWEECLKSLETARGLDFNRVIDYTLKRDNEFLTRKIGFTLELLRDTSTFYEHLDDEHLKKLSDQVGKSPRYLEGARSPEETKTLNKKWRLYLPHQFEERFLRGV</sequence>
<proteinExistence type="predicted"/>
<organism evidence="1 2">
    <name type="scientific">candidate division MSBL1 archaeon SCGC-AAA261O19</name>
    <dbReference type="NCBI Taxonomy" id="1698277"/>
    <lineage>
        <taxon>Archaea</taxon>
        <taxon>Methanobacteriati</taxon>
        <taxon>Methanobacteriota</taxon>
        <taxon>candidate division MSBL1</taxon>
    </lineage>
</organism>
<evidence type="ECO:0000313" key="2">
    <source>
        <dbReference type="Proteomes" id="UP000070076"/>
    </source>
</evidence>
<keyword evidence="2" id="KW-1185">Reference proteome</keyword>
<dbReference type="AlphaFoldDB" id="A0A133VDI9"/>
<evidence type="ECO:0000313" key="1">
    <source>
        <dbReference type="EMBL" id="KXB04518.1"/>
    </source>
</evidence>
<dbReference type="Proteomes" id="UP000070076">
    <property type="component" value="Unassembled WGS sequence"/>
</dbReference>
<reference evidence="1 2" key="1">
    <citation type="journal article" date="2016" name="Sci. Rep.">
        <title>Metabolic traits of an uncultured archaeal lineage -MSBL1- from brine pools of the Red Sea.</title>
        <authorList>
            <person name="Mwirichia R."/>
            <person name="Alam I."/>
            <person name="Rashid M."/>
            <person name="Vinu M."/>
            <person name="Ba-Alawi W."/>
            <person name="Anthony Kamau A."/>
            <person name="Kamanda Ngugi D."/>
            <person name="Goker M."/>
            <person name="Klenk H.P."/>
            <person name="Bajic V."/>
            <person name="Stingl U."/>
        </authorList>
    </citation>
    <scope>NUCLEOTIDE SEQUENCE [LARGE SCALE GENOMIC DNA]</scope>
    <source>
        <strain evidence="1">SCGC-AAA261O19</strain>
    </source>
</reference>
<evidence type="ECO:0008006" key="3">
    <source>
        <dbReference type="Google" id="ProtNLM"/>
    </source>
</evidence>
<comment type="caution">
    <text evidence="1">The sequence shown here is derived from an EMBL/GenBank/DDBJ whole genome shotgun (WGS) entry which is preliminary data.</text>
</comment>
<accession>A0A133VDI9</accession>
<dbReference type="EMBL" id="LHYB01000026">
    <property type="protein sequence ID" value="KXB04518.1"/>
    <property type="molecule type" value="Genomic_DNA"/>
</dbReference>
<gene>
    <name evidence="1" type="ORF">AKJ48_02350</name>
</gene>
<name>A0A133VDI9_9EURY</name>